<feature type="domain" description="Glycoside hydrolase family 20 catalytic" evidence="9">
    <location>
        <begin position="249"/>
        <end position="594"/>
    </location>
</feature>
<sequence>MSAARLSTRLLPDGAIAAELRCGGQALPAGFRLCGSILVTAAARANCRLVRNDGGYFELAPPDDEAGLAAGEAWEFTIAYKDGYAILNQSWGITGAYLRTPDGAAHAVETTPLEFPSYPDFPAPAPGPAPELLLLPTPAAWRPAGGTCDLTAGLQSAGDPPPGAAEFLALAGRLGLDELSPKGDGAAELAFAAAELPAEAYELAIAKGRVTVRASDASGRFYAMASLLQLAVLHDRKLPCGTVEDRPRFGWRGMHLDCVRHFYQPAYLRRLLDLFALLKLNRFHWHLVDDEAFRLEVPSLPELARTWQRGHGCLVPSLFGSGAGPHGDGYRVADIRAIEDTAAANRMQVMPEIEVPAHSWGLLQVLPGLRDAADESGEVSVQGYRGNVMNPGKRETWLFLEEVIGSVADTFRAPVIHLGCDEIPAGVWTRSPAAAAWMKEHGLADTADVLEKMMQQTAALVTGQGRRPAAWEEAGRGRNGGVGHDALLFSWSGQGPGLEAARAGYEVVMCPAQHTYMDMAPNADPRERGLNWAALVGLADTLAWEPVPPAEPELAKKIVGVQGALWCETVLEDRDCEPMLAPRLLGVAEKAWSQRERTMDAGQLRACAAAWNKIFERIGCRAGTGG</sequence>
<dbReference type="GO" id="GO:0004563">
    <property type="term" value="F:beta-N-acetylhexosaminidase activity"/>
    <property type="evidence" value="ECO:0007669"/>
    <property type="project" value="UniProtKB-EC"/>
</dbReference>
<organism evidence="11 12">
    <name type="scientific">Candidatus Amphirhobacter heronislandensis</name>
    <dbReference type="NCBI Taxonomy" id="1732024"/>
    <lineage>
        <taxon>Bacteria</taxon>
        <taxon>Pseudomonadati</taxon>
        <taxon>Pseudomonadota</taxon>
        <taxon>Gammaproteobacteria</taxon>
        <taxon>Candidatus Tethybacterales</taxon>
        <taxon>Candidatus Tethybacteraceae</taxon>
        <taxon>Candidatus Amphirhobacter</taxon>
    </lineage>
</organism>
<dbReference type="EMBL" id="JADHEI010000028">
    <property type="protein sequence ID" value="MBF2734987.1"/>
    <property type="molecule type" value="Genomic_DNA"/>
</dbReference>
<accession>A0A930UHH9</accession>
<keyword evidence="5" id="KW-0326">Glycosidase</keyword>
<dbReference type="PANTHER" id="PTHR22600">
    <property type="entry name" value="BETA-HEXOSAMINIDASE"/>
    <property type="match status" value="1"/>
</dbReference>
<dbReference type="Pfam" id="PF02838">
    <property type="entry name" value="Glyco_hydro_20b"/>
    <property type="match status" value="1"/>
</dbReference>
<dbReference type="InterPro" id="IPR025705">
    <property type="entry name" value="Beta_hexosaminidase_sua/sub"/>
</dbReference>
<dbReference type="GO" id="GO:0030203">
    <property type="term" value="P:glycosaminoglycan metabolic process"/>
    <property type="evidence" value="ECO:0007669"/>
    <property type="project" value="TreeGrafter"/>
</dbReference>
<evidence type="ECO:0000256" key="5">
    <source>
        <dbReference type="ARBA" id="ARBA00023295"/>
    </source>
</evidence>
<evidence type="ECO:0000259" key="9">
    <source>
        <dbReference type="Pfam" id="PF00728"/>
    </source>
</evidence>
<dbReference type="GO" id="GO:0016020">
    <property type="term" value="C:membrane"/>
    <property type="evidence" value="ECO:0007669"/>
    <property type="project" value="TreeGrafter"/>
</dbReference>
<dbReference type="PRINTS" id="PR00738">
    <property type="entry name" value="GLHYDRLASE20"/>
</dbReference>
<evidence type="ECO:0000259" key="10">
    <source>
        <dbReference type="Pfam" id="PF02838"/>
    </source>
</evidence>
<feature type="domain" description="Beta-hexosaminidase bacterial type N-terminal" evidence="10">
    <location>
        <begin position="134"/>
        <end position="245"/>
    </location>
</feature>
<evidence type="ECO:0000313" key="11">
    <source>
        <dbReference type="EMBL" id="MBF2734987.1"/>
    </source>
</evidence>
<keyword evidence="4" id="KW-0378">Hydrolase</keyword>
<dbReference type="GO" id="GO:0005975">
    <property type="term" value="P:carbohydrate metabolic process"/>
    <property type="evidence" value="ECO:0007669"/>
    <property type="project" value="InterPro"/>
</dbReference>
<dbReference type="EC" id="3.2.1.52" evidence="3"/>
<protein>
    <recommendedName>
        <fullName evidence="3">beta-N-acetylhexosaminidase</fullName>
        <ecNumber evidence="3">3.2.1.52</ecNumber>
    </recommendedName>
    <alternativeName>
        <fullName evidence="6">Beta-N-acetylhexosaminidase</fullName>
    </alternativeName>
    <alternativeName>
        <fullName evidence="7">N-acetyl-beta-glucosaminidase</fullName>
    </alternativeName>
</protein>
<dbReference type="Pfam" id="PF00728">
    <property type="entry name" value="Glyco_hydro_20"/>
    <property type="match status" value="1"/>
</dbReference>
<dbReference type="AlphaFoldDB" id="A0A930UHH9"/>
<proteinExistence type="inferred from homology"/>
<dbReference type="Gene3D" id="3.30.379.10">
    <property type="entry name" value="Chitobiase/beta-hexosaminidase domain 2-like"/>
    <property type="match status" value="1"/>
</dbReference>
<dbReference type="InterPro" id="IPR017853">
    <property type="entry name" value="GH"/>
</dbReference>
<evidence type="ECO:0000256" key="6">
    <source>
        <dbReference type="ARBA" id="ARBA00030512"/>
    </source>
</evidence>
<dbReference type="SUPFAM" id="SSF55545">
    <property type="entry name" value="beta-N-acetylhexosaminidase-like domain"/>
    <property type="match status" value="1"/>
</dbReference>
<dbReference type="SUPFAM" id="SSF51445">
    <property type="entry name" value="(Trans)glycosidases"/>
    <property type="match status" value="1"/>
</dbReference>
<evidence type="ECO:0000256" key="2">
    <source>
        <dbReference type="ARBA" id="ARBA00006285"/>
    </source>
</evidence>
<evidence type="ECO:0000256" key="4">
    <source>
        <dbReference type="ARBA" id="ARBA00022801"/>
    </source>
</evidence>
<dbReference type="Gene3D" id="3.20.20.80">
    <property type="entry name" value="Glycosidases"/>
    <property type="match status" value="1"/>
</dbReference>
<evidence type="ECO:0000313" key="12">
    <source>
        <dbReference type="Proteomes" id="UP000604381"/>
    </source>
</evidence>
<dbReference type="InterPro" id="IPR015883">
    <property type="entry name" value="Glyco_hydro_20_cat"/>
</dbReference>
<dbReference type="PANTHER" id="PTHR22600:SF57">
    <property type="entry name" value="BETA-N-ACETYLHEXOSAMINIDASE"/>
    <property type="match status" value="1"/>
</dbReference>
<comment type="similarity">
    <text evidence="2">Belongs to the glycosyl hydrolase 20 family.</text>
</comment>
<evidence type="ECO:0000256" key="8">
    <source>
        <dbReference type="PIRSR" id="PIRSR625705-1"/>
    </source>
</evidence>
<comment type="caution">
    <text evidence="11">The sequence shown here is derived from an EMBL/GenBank/DDBJ whole genome shotgun (WGS) entry which is preliminary data.</text>
</comment>
<reference evidence="11" key="1">
    <citation type="submission" date="2020-10" db="EMBL/GenBank/DDBJ databases">
        <title>An improved Amphimedon queenslandica hologenome assembly reveals how three proteobacterial symbionts can extend the metabolic phenotypic of their marine sponge host.</title>
        <authorList>
            <person name="Degnan B."/>
            <person name="Degnan S."/>
            <person name="Xiang X."/>
        </authorList>
    </citation>
    <scope>NUCLEOTIDE SEQUENCE</scope>
    <source>
        <strain evidence="11">AqS2</strain>
    </source>
</reference>
<dbReference type="InterPro" id="IPR029018">
    <property type="entry name" value="Hex-like_dom2"/>
</dbReference>
<evidence type="ECO:0000256" key="1">
    <source>
        <dbReference type="ARBA" id="ARBA00001231"/>
    </source>
</evidence>
<feature type="active site" description="Proton donor" evidence="8">
    <location>
        <position position="422"/>
    </location>
</feature>
<evidence type="ECO:0000256" key="7">
    <source>
        <dbReference type="ARBA" id="ARBA00033000"/>
    </source>
</evidence>
<gene>
    <name evidence="11" type="ORF">ISN26_02695</name>
</gene>
<keyword evidence="12" id="KW-1185">Reference proteome</keyword>
<dbReference type="InterPro" id="IPR015882">
    <property type="entry name" value="HEX_bac_N"/>
</dbReference>
<comment type="catalytic activity">
    <reaction evidence="1">
        <text>Hydrolysis of terminal non-reducing N-acetyl-D-hexosamine residues in N-acetyl-beta-D-hexosaminides.</text>
        <dbReference type="EC" id="3.2.1.52"/>
    </reaction>
</comment>
<evidence type="ECO:0000256" key="3">
    <source>
        <dbReference type="ARBA" id="ARBA00012663"/>
    </source>
</evidence>
<dbReference type="Proteomes" id="UP000604381">
    <property type="component" value="Unassembled WGS sequence"/>
</dbReference>
<name>A0A930UHH9_9GAMM</name>